<dbReference type="Pfam" id="PF01625">
    <property type="entry name" value="PMSR"/>
    <property type="match status" value="1"/>
</dbReference>
<proteinExistence type="inferred from homology"/>
<feature type="domain" description="Selenoprotein methionine sulfoxide reductase A helical" evidence="6">
    <location>
        <begin position="166"/>
        <end position="213"/>
    </location>
</feature>
<dbReference type="PANTHER" id="PTHR43774">
    <property type="entry name" value="PEPTIDE METHIONINE SULFOXIDE REDUCTASE"/>
    <property type="match status" value="1"/>
</dbReference>
<dbReference type="AlphaFoldDB" id="A0AAV7K8Q0"/>
<evidence type="ECO:0000256" key="1">
    <source>
        <dbReference type="ARBA" id="ARBA00005591"/>
    </source>
</evidence>
<evidence type="ECO:0000256" key="4">
    <source>
        <dbReference type="ARBA" id="ARBA00030643"/>
    </source>
</evidence>
<protein>
    <recommendedName>
        <fullName evidence="2">peptide-methionine (S)-S-oxide reductase</fullName>
        <ecNumber evidence="2">1.8.4.11</ecNumber>
    </recommendedName>
    <alternativeName>
        <fullName evidence="4">Peptide-methionine (S)-S-oxide reductase</fullName>
    </alternativeName>
</protein>
<evidence type="ECO:0000313" key="8">
    <source>
        <dbReference type="Proteomes" id="UP001165289"/>
    </source>
</evidence>
<keyword evidence="3" id="KW-0560">Oxidoreductase</keyword>
<dbReference type="GO" id="GO:0008113">
    <property type="term" value="F:peptide-methionine (S)-S-oxide reductase activity"/>
    <property type="evidence" value="ECO:0007669"/>
    <property type="project" value="UniProtKB-EC"/>
</dbReference>
<dbReference type="Pfam" id="PF20939">
    <property type="entry name" value="MsrA_helical"/>
    <property type="match status" value="1"/>
</dbReference>
<dbReference type="PANTHER" id="PTHR43774:SF1">
    <property type="entry name" value="PEPTIDE METHIONINE SULFOXIDE REDUCTASE MSRA 2"/>
    <property type="match status" value="1"/>
</dbReference>
<dbReference type="SUPFAM" id="SSF55068">
    <property type="entry name" value="Peptide methionine sulfoxide reductase"/>
    <property type="match status" value="1"/>
</dbReference>
<dbReference type="Proteomes" id="UP001165289">
    <property type="component" value="Unassembled WGS sequence"/>
</dbReference>
<dbReference type="FunFam" id="3.30.1060.10:FF:000004">
    <property type="entry name" value="Peptide methionine sulfoxide reductase A5"/>
    <property type="match status" value="1"/>
</dbReference>
<dbReference type="Gene3D" id="3.30.1060.10">
    <property type="entry name" value="Peptide methionine sulphoxide reductase MsrA"/>
    <property type="match status" value="1"/>
</dbReference>
<dbReference type="InterPro" id="IPR049006">
    <property type="entry name" value="MsrA_helical"/>
</dbReference>
<evidence type="ECO:0000256" key="2">
    <source>
        <dbReference type="ARBA" id="ARBA00012502"/>
    </source>
</evidence>
<dbReference type="InterPro" id="IPR036509">
    <property type="entry name" value="Met_Sox_Rdtase_MsrA_sf"/>
</dbReference>
<evidence type="ECO:0000259" key="6">
    <source>
        <dbReference type="Pfam" id="PF20939"/>
    </source>
</evidence>
<organism evidence="7 8">
    <name type="scientific">Oopsacas minuta</name>
    <dbReference type="NCBI Taxonomy" id="111878"/>
    <lineage>
        <taxon>Eukaryota</taxon>
        <taxon>Metazoa</taxon>
        <taxon>Porifera</taxon>
        <taxon>Hexactinellida</taxon>
        <taxon>Hexasterophora</taxon>
        <taxon>Lyssacinosida</taxon>
        <taxon>Leucopsacidae</taxon>
        <taxon>Oopsacas</taxon>
    </lineage>
</organism>
<keyword evidence="8" id="KW-1185">Reference proteome</keyword>
<dbReference type="InterPro" id="IPR002569">
    <property type="entry name" value="Met_Sox_Rdtase_MsrA_dom"/>
</dbReference>
<comment type="similarity">
    <text evidence="1">Belongs to the MsrA Met sulfoxide reductase family.</text>
</comment>
<evidence type="ECO:0000259" key="5">
    <source>
        <dbReference type="Pfam" id="PF01625"/>
    </source>
</evidence>
<evidence type="ECO:0000313" key="7">
    <source>
        <dbReference type="EMBL" id="KAI6657513.1"/>
    </source>
</evidence>
<name>A0AAV7K8Q0_9METZ</name>
<feature type="domain" description="Peptide methionine sulphoxide reductase MsrA" evidence="5">
    <location>
        <begin position="37"/>
        <end position="160"/>
    </location>
</feature>
<sequence>MLKRVFQKHKGVTVESKPVGGATKADLSTGVDASGAQFGCVPGVLRTRVGYTGGAKIGPTYYSLGDHTETVEIDYNPKFVTYRDLLKIFWVSHNSTACMSRQYMSAIFYHNEDQQVAAEETKNEHQKVTSQTIQTKIKQFEVFYNAEDYHQKYLLRQQSKILKALGLSNQQLIESTVAAKLNGYIGGHGDLENVDKDLEGSNLPPEIVDMIKKKVSKGALN</sequence>
<evidence type="ECO:0000256" key="3">
    <source>
        <dbReference type="ARBA" id="ARBA00023002"/>
    </source>
</evidence>
<reference evidence="7 8" key="1">
    <citation type="journal article" date="2023" name="BMC Biol.">
        <title>The compact genome of the sponge Oopsacas minuta (Hexactinellida) is lacking key metazoan core genes.</title>
        <authorList>
            <person name="Santini S."/>
            <person name="Schenkelaars Q."/>
            <person name="Jourda C."/>
            <person name="Duchesne M."/>
            <person name="Belahbib H."/>
            <person name="Rocher C."/>
            <person name="Selva M."/>
            <person name="Riesgo A."/>
            <person name="Vervoort M."/>
            <person name="Leys S.P."/>
            <person name="Kodjabachian L."/>
            <person name="Le Bivic A."/>
            <person name="Borchiellini C."/>
            <person name="Claverie J.M."/>
            <person name="Renard E."/>
        </authorList>
    </citation>
    <scope>NUCLEOTIDE SEQUENCE [LARGE SCALE GENOMIC DNA]</scope>
    <source>
        <strain evidence="7">SPO-2</strain>
    </source>
</reference>
<gene>
    <name evidence="7" type="ORF">LOD99_259</name>
</gene>
<accession>A0AAV7K8Q0</accession>
<dbReference type="EMBL" id="JAKMXF010000111">
    <property type="protein sequence ID" value="KAI6657513.1"/>
    <property type="molecule type" value="Genomic_DNA"/>
</dbReference>
<dbReference type="EC" id="1.8.4.11" evidence="2"/>
<comment type="caution">
    <text evidence="7">The sequence shown here is derived from an EMBL/GenBank/DDBJ whole genome shotgun (WGS) entry which is preliminary data.</text>
</comment>